<sequence>MTDTSIDSMNHLMPQHTATFTSIPGPSSPTRTLPPALAKPSLQRTQGKKRARSPTFMDEGTKRTRAEGGRRDRKARVVRALAEIEWLRDRKQDVVAATTEVKQGYERMKAAIISLGKERARRRDAATNKLLSSEEARLFANARPEQREAFFRMKFGAKKPYREHTAEELEALYRARARLPKRPEDYTPEELAHLYRSKIDAIPINCTCRRTTLQQNRANNSSFTHPRPRMGVDAQGVAFEDWSACPPQTGTEHAALLVTELALRHEISTSRDRDMRILPIPPNPRRPRAFSTRFILQLRHVPSRVFDTLEAWHVEYGRCLTCVAKAMRTLPPWIIEWYSLEEVMENGNPVFVNLRQDEVVEWDESRKGWRHLVLDHHRWVPVEELEERPSDGTADPKIVNGSNFSIPESYNIAYMHFVDT</sequence>
<evidence type="ECO:0000313" key="2">
    <source>
        <dbReference type="EMBL" id="EIN04403.1"/>
    </source>
</evidence>
<feature type="compositionally biased region" description="Basic and acidic residues" evidence="1">
    <location>
        <begin position="59"/>
        <end position="70"/>
    </location>
</feature>
<feature type="compositionally biased region" description="Polar residues" evidence="1">
    <location>
        <begin position="17"/>
        <end position="31"/>
    </location>
</feature>
<keyword evidence="3" id="KW-1185">Reference proteome</keyword>
<organism evidence="2 3">
    <name type="scientific">Punctularia strigosozonata (strain HHB-11173)</name>
    <name type="common">White-rot fungus</name>
    <dbReference type="NCBI Taxonomy" id="741275"/>
    <lineage>
        <taxon>Eukaryota</taxon>
        <taxon>Fungi</taxon>
        <taxon>Dikarya</taxon>
        <taxon>Basidiomycota</taxon>
        <taxon>Agaricomycotina</taxon>
        <taxon>Agaricomycetes</taxon>
        <taxon>Corticiales</taxon>
        <taxon>Punctulariaceae</taxon>
        <taxon>Punctularia</taxon>
    </lineage>
</organism>
<name>R7S2H0_PUNST</name>
<evidence type="ECO:0000313" key="3">
    <source>
        <dbReference type="Proteomes" id="UP000054196"/>
    </source>
</evidence>
<dbReference type="KEGG" id="psq:PUNSTDRAFT_47413"/>
<dbReference type="HOGENOM" id="CLU_045166_0_0_1"/>
<reference evidence="3" key="1">
    <citation type="journal article" date="2012" name="Science">
        <title>The Paleozoic origin of enzymatic lignin decomposition reconstructed from 31 fungal genomes.</title>
        <authorList>
            <person name="Floudas D."/>
            <person name="Binder M."/>
            <person name="Riley R."/>
            <person name="Barry K."/>
            <person name="Blanchette R.A."/>
            <person name="Henrissat B."/>
            <person name="Martinez A.T."/>
            <person name="Otillar R."/>
            <person name="Spatafora J.W."/>
            <person name="Yadav J.S."/>
            <person name="Aerts A."/>
            <person name="Benoit I."/>
            <person name="Boyd A."/>
            <person name="Carlson A."/>
            <person name="Copeland A."/>
            <person name="Coutinho P.M."/>
            <person name="de Vries R.P."/>
            <person name="Ferreira P."/>
            <person name="Findley K."/>
            <person name="Foster B."/>
            <person name="Gaskell J."/>
            <person name="Glotzer D."/>
            <person name="Gorecki P."/>
            <person name="Heitman J."/>
            <person name="Hesse C."/>
            <person name="Hori C."/>
            <person name="Igarashi K."/>
            <person name="Jurgens J.A."/>
            <person name="Kallen N."/>
            <person name="Kersten P."/>
            <person name="Kohler A."/>
            <person name="Kuees U."/>
            <person name="Kumar T.K.A."/>
            <person name="Kuo A."/>
            <person name="LaButti K."/>
            <person name="Larrondo L.F."/>
            <person name="Lindquist E."/>
            <person name="Ling A."/>
            <person name="Lombard V."/>
            <person name="Lucas S."/>
            <person name="Lundell T."/>
            <person name="Martin R."/>
            <person name="McLaughlin D.J."/>
            <person name="Morgenstern I."/>
            <person name="Morin E."/>
            <person name="Murat C."/>
            <person name="Nagy L.G."/>
            <person name="Nolan M."/>
            <person name="Ohm R.A."/>
            <person name="Patyshakuliyeva A."/>
            <person name="Rokas A."/>
            <person name="Ruiz-Duenas F.J."/>
            <person name="Sabat G."/>
            <person name="Salamov A."/>
            <person name="Samejima M."/>
            <person name="Schmutz J."/>
            <person name="Slot J.C."/>
            <person name="St John F."/>
            <person name="Stenlid J."/>
            <person name="Sun H."/>
            <person name="Sun S."/>
            <person name="Syed K."/>
            <person name="Tsang A."/>
            <person name="Wiebenga A."/>
            <person name="Young D."/>
            <person name="Pisabarro A."/>
            <person name="Eastwood D.C."/>
            <person name="Martin F."/>
            <person name="Cullen D."/>
            <person name="Grigoriev I.V."/>
            <person name="Hibbett D.S."/>
        </authorList>
    </citation>
    <scope>NUCLEOTIDE SEQUENCE [LARGE SCALE GENOMIC DNA]</scope>
    <source>
        <strain evidence="3">HHB-11173 SS5</strain>
    </source>
</reference>
<dbReference type="GeneID" id="18882883"/>
<feature type="region of interest" description="Disordered" evidence="1">
    <location>
        <begin position="17"/>
        <end position="72"/>
    </location>
</feature>
<dbReference type="EMBL" id="JH687554">
    <property type="protein sequence ID" value="EIN04403.1"/>
    <property type="molecule type" value="Genomic_DNA"/>
</dbReference>
<evidence type="ECO:0000256" key="1">
    <source>
        <dbReference type="SAM" id="MobiDB-lite"/>
    </source>
</evidence>
<accession>R7S2H0</accession>
<proteinExistence type="predicted"/>
<dbReference type="Proteomes" id="UP000054196">
    <property type="component" value="Unassembled WGS sequence"/>
</dbReference>
<dbReference type="AlphaFoldDB" id="R7S2H0"/>
<dbReference type="RefSeq" id="XP_007388198.1">
    <property type="nucleotide sequence ID" value="XM_007388136.1"/>
</dbReference>
<gene>
    <name evidence="2" type="ORF">PUNSTDRAFT_47413</name>
</gene>
<protein>
    <submittedName>
        <fullName evidence="2">Uncharacterized protein</fullName>
    </submittedName>
</protein>